<comment type="caution">
    <text evidence="1">The sequence shown here is derived from an EMBL/GenBank/DDBJ whole genome shotgun (WGS) entry which is preliminary data.</text>
</comment>
<proteinExistence type="predicted"/>
<reference evidence="1" key="1">
    <citation type="submission" date="2019-08" db="EMBL/GenBank/DDBJ databases">
        <authorList>
            <person name="Kucharzyk K."/>
            <person name="Murdoch R.W."/>
            <person name="Higgins S."/>
            <person name="Loffler F."/>
        </authorList>
    </citation>
    <scope>NUCLEOTIDE SEQUENCE</scope>
</reference>
<accession>A0A645A1W8</accession>
<sequence>MDSLYIDFVFQNIVSGCIYQSFIIRIIQKNLILITGNVATLFQSDLLFLVNTARHEDHQQGKEYKHVFCIYFHGRILPWA</sequence>
<dbReference type="AlphaFoldDB" id="A0A645A1W8"/>
<protein>
    <submittedName>
        <fullName evidence="1">Uncharacterized protein</fullName>
    </submittedName>
</protein>
<dbReference type="EMBL" id="VSSQ01011581">
    <property type="protein sequence ID" value="MPM47199.1"/>
    <property type="molecule type" value="Genomic_DNA"/>
</dbReference>
<organism evidence="1">
    <name type="scientific">bioreactor metagenome</name>
    <dbReference type="NCBI Taxonomy" id="1076179"/>
    <lineage>
        <taxon>unclassified sequences</taxon>
        <taxon>metagenomes</taxon>
        <taxon>ecological metagenomes</taxon>
    </lineage>
</organism>
<evidence type="ECO:0000313" key="1">
    <source>
        <dbReference type="EMBL" id="MPM47199.1"/>
    </source>
</evidence>
<name>A0A645A1W8_9ZZZZ</name>
<gene>
    <name evidence="1" type="ORF">SDC9_93907</name>
</gene>